<feature type="domain" description="Acyl-CoA dehydrogenase/oxidase N-terminal" evidence="8">
    <location>
        <begin position="384"/>
        <end position="501"/>
    </location>
</feature>
<dbReference type="InterPro" id="IPR036250">
    <property type="entry name" value="AcylCo_DH-like_C"/>
</dbReference>
<dbReference type="InterPro" id="IPR009100">
    <property type="entry name" value="AcylCoA_DH/oxidase_NM_dom_sf"/>
</dbReference>
<dbReference type="InterPro" id="IPR046373">
    <property type="entry name" value="Acyl-CoA_Oxase/DH_mid-dom_sf"/>
</dbReference>
<dbReference type="InterPro" id="IPR013786">
    <property type="entry name" value="AcylCoA_DH/ox_N"/>
</dbReference>
<dbReference type="Proteomes" id="UP000782610">
    <property type="component" value="Unassembled WGS sequence"/>
</dbReference>
<evidence type="ECO:0000259" key="7">
    <source>
        <dbReference type="Pfam" id="PF02770"/>
    </source>
</evidence>
<feature type="domain" description="Acyl-CoA dehydrogenase/oxidase C-terminal" evidence="6">
    <location>
        <begin position="235"/>
        <end position="371"/>
    </location>
</feature>
<gene>
    <name evidence="9" type="ORF">HY834_07765</name>
</gene>
<dbReference type="Gene3D" id="1.20.140.10">
    <property type="entry name" value="Butyryl-CoA Dehydrogenase, subunit A, domain 3"/>
    <property type="match status" value="2"/>
</dbReference>
<evidence type="ECO:0000313" key="10">
    <source>
        <dbReference type="Proteomes" id="UP000782610"/>
    </source>
</evidence>
<comment type="cofactor">
    <cofactor evidence="1">
        <name>FAD</name>
        <dbReference type="ChEBI" id="CHEBI:57692"/>
    </cofactor>
</comment>
<dbReference type="SUPFAM" id="SSF47203">
    <property type="entry name" value="Acyl-CoA dehydrogenase C-terminal domain-like"/>
    <property type="match status" value="2"/>
</dbReference>
<dbReference type="InterPro" id="IPR006091">
    <property type="entry name" value="Acyl-CoA_Oxase/DH_mid-dom"/>
</dbReference>
<comment type="caution">
    <text evidence="9">The sequence shown here is derived from an EMBL/GenBank/DDBJ whole genome shotgun (WGS) entry which is preliminary data.</text>
</comment>
<dbReference type="GO" id="GO:0005886">
    <property type="term" value="C:plasma membrane"/>
    <property type="evidence" value="ECO:0007669"/>
    <property type="project" value="TreeGrafter"/>
</dbReference>
<evidence type="ECO:0000259" key="6">
    <source>
        <dbReference type="Pfam" id="PF00441"/>
    </source>
</evidence>
<sequence>MDLKLSDEQQMIRAEVSRYLDERASREAVRAVVDGGRLWDEALWTGLARDMGVAGIAIPEVYGGLGLGMTELTLLLAEIGKRLAPVAYHSTVGLAAPVLLRAATAEARAALLPGIAAGETKATVAFPALGDVDPLAGLSIRAVRDGEGYRLDGVAEQVPDLPLADLILVPALVDGGAIGLFALKSGDGYEATRLKSLDATRPIGRLVLDGVLVGPAARIDDAAGSLRDALPLAMLALAAEQAGAAEGCFDLTLAYISERVQFGRTIASFQAIKHRCADLWVRIGIVRSMVLAAAALVDSGASGEVVALEAAAAHAMASETLFRVAAEAIQMHGGVGFTWEYDPHFYFKRAQASAHWFGPPQAHYAAIGSRLLEGEPVAMAAGSEDDNFRKTAAAWMKDKLTGEFEPLRFRGGAGDGEALPELRKRWEQELARGGWVGLGWPESVGGRDLAVADQVTFQEEYARAGGPGRIGHVGEGLIGPTIIAFGTDEQKARHLPGILGGTTFWGQGYSEPGAGSDLASVLTRARQDSATGDWLVSGQKIWTSLAHLSDWIFVLARSDEGSVGRNGLVFLLLPLRQDGVTIHPIRQINGGAEFNSVFFDDARARATDVVGKPGEGWKIAMALLGFERGISTLGQQMGFAGELELIVGLARRNGAGEDPMIRQRLGRAWAGLRAMRYGALRVLGGAEGGAPGRESLGYKYEWSNWHRELGELGMDVLGAAGNIVDDTPETTRLQNLFLFSRAETIYGGSNEIQLNIIAERGLGMPREPRGTLG</sequence>
<evidence type="ECO:0000256" key="5">
    <source>
        <dbReference type="ARBA" id="ARBA00023002"/>
    </source>
</evidence>
<organism evidence="9 10">
    <name type="scientific">Devosia nanyangense</name>
    <dbReference type="NCBI Taxonomy" id="1228055"/>
    <lineage>
        <taxon>Bacteria</taxon>
        <taxon>Pseudomonadati</taxon>
        <taxon>Pseudomonadota</taxon>
        <taxon>Alphaproteobacteria</taxon>
        <taxon>Hyphomicrobiales</taxon>
        <taxon>Devosiaceae</taxon>
        <taxon>Devosia</taxon>
    </lineage>
</organism>
<dbReference type="InterPro" id="IPR037069">
    <property type="entry name" value="AcylCoA_DH/ox_N_sf"/>
</dbReference>
<dbReference type="Pfam" id="PF00441">
    <property type="entry name" value="Acyl-CoA_dh_1"/>
    <property type="match status" value="2"/>
</dbReference>
<dbReference type="EMBL" id="JACRAF010000022">
    <property type="protein sequence ID" value="MBI4921632.1"/>
    <property type="molecule type" value="Genomic_DNA"/>
</dbReference>
<dbReference type="PANTHER" id="PTHR43292">
    <property type="entry name" value="ACYL-COA DEHYDROGENASE"/>
    <property type="match status" value="1"/>
</dbReference>
<feature type="domain" description="Acyl-CoA oxidase/dehydrogenase middle" evidence="7">
    <location>
        <begin position="508"/>
        <end position="601"/>
    </location>
</feature>
<dbReference type="InterPro" id="IPR009075">
    <property type="entry name" value="AcylCo_DH/oxidase_C"/>
</dbReference>
<reference evidence="9" key="1">
    <citation type="submission" date="2020-07" db="EMBL/GenBank/DDBJ databases">
        <title>Huge and variable diversity of episymbiotic CPR bacteria and DPANN archaea in groundwater ecosystems.</title>
        <authorList>
            <person name="He C.Y."/>
            <person name="Keren R."/>
            <person name="Whittaker M."/>
            <person name="Farag I.F."/>
            <person name="Doudna J."/>
            <person name="Cate J.H.D."/>
            <person name="Banfield J.F."/>
        </authorList>
    </citation>
    <scope>NUCLEOTIDE SEQUENCE</scope>
    <source>
        <strain evidence="9">NC_groundwater_1586_Pr3_B-0.1um_66_15</strain>
    </source>
</reference>
<protein>
    <submittedName>
        <fullName evidence="9">Acyl-CoA dehydrogenase</fullName>
    </submittedName>
</protein>
<dbReference type="InterPro" id="IPR052161">
    <property type="entry name" value="Mycobact_Acyl-CoA_DH"/>
</dbReference>
<feature type="domain" description="Acyl-CoA dehydrogenase/oxidase N-terminal" evidence="8">
    <location>
        <begin position="6"/>
        <end position="119"/>
    </location>
</feature>
<dbReference type="Gene3D" id="2.40.110.10">
    <property type="entry name" value="Butyryl-CoA Dehydrogenase, subunit A, domain 2"/>
    <property type="match status" value="2"/>
</dbReference>
<feature type="domain" description="Acyl-CoA dehydrogenase/oxidase C-terminal" evidence="6">
    <location>
        <begin position="614"/>
        <end position="761"/>
    </location>
</feature>
<evidence type="ECO:0000256" key="2">
    <source>
        <dbReference type="ARBA" id="ARBA00009347"/>
    </source>
</evidence>
<evidence type="ECO:0000313" key="9">
    <source>
        <dbReference type="EMBL" id="MBI4921632.1"/>
    </source>
</evidence>
<dbReference type="PANTHER" id="PTHR43292:SF3">
    <property type="entry name" value="ACYL-COA DEHYDROGENASE FADE29"/>
    <property type="match status" value="1"/>
</dbReference>
<comment type="similarity">
    <text evidence="2">Belongs to the acyl-CoA dehydrogenase family.</text>
</comment>
<evidence type="ECO:0000256" key="1">
    <source>
        <dbReference type="ARBA" id="ARBA00001974"/>
    </source>
</evidence>
<accession>A0A933L1T7</accession>
<name>A0A933L1T7_9HYPH</name>
<keyword evidence="3" id="KW-0285">Flavoprotein</keyword>
<proteinExistence type="inferred from homology"/>
<dbReference type="GO" id="GO:0050660">
    <property type="term" value="F:flavin adenine dinucleotide binding"/>
    <property type="evidence" value="ECO:0007669"/>
    <property type="project" value="InterPro"/>
</dbReference>
<dbReference type="GO" id="GO:0016627">
    <property type="term" value="F:oxidoreductase activity, acting on the CH-CH group of donors"/>
    <property type="evidence" value="ECO:0007669"/>
    <property type="project" value="InterPro"/>
</dbReference>
<keyword evidence="4" id="KW-0274">FAD</keyword>
<dbReference type="Gene3D" id="1.10.540.10">
    <property type="entry name" value="Acyl-CoA dehydrogenase/oxidase, N-terminal domain"/>
    <property type="match status" value="2"/>
</dbReference>
<evidence type="ECO:0000259" key="8">
    <source>
        <dbReference type="Pfam" id="PF02771"/>
    </source>
</evidence>
<keyword evidence="5" id="KW-0560">Oxidoreductase</keyword>
<evidence type="ECO:0000256" key="4">
    <source>
        <dbReference type="ARBA" id="ARBA00022827"/>
    </source>
</evidence>
<dbReference type="Pfam" id="PF02771">
    <property type="entry name" value="Acyl-CoA_dh_N"/>
    <property type="match status" value="2"/>
</dbReference>
<dbReference type="Pfam" id="PF02770">
    <property type="entry name" value="Acyl-CoA_dh_M"/>
    <property type="match status" value="1"/>
</dbReference>
<dbReference type="SUPFAM" id="SSF56645">
    <property type="entry name" value="Acyl-CoA dehydrogenase NM domain-like"/>
    <property type="match status" value="2"/>
</dbReference>
<evidence type="ECO:0000256" key="3">
    <source>
        <dbReference type="ARBA" id="ARBA00022630"/>
    </source>
</evidence>
<dbReference type="AlphaFoldDB" id="A0A933L1T7"/>